<dbReference type="InterPro" id="IPR029156">
    <property type="entry name" value="CTC1"/>
</dbReference>
<evidence type="ECO:0000256" key="3">
    <source>
        <dbReference type="ARBA" id="ARBA00006332"/>
    </source>
</evidence>
<evidence type="ECO:0000313" key="10">
    <source>
        <dbReference type="EnsemblMetazoa" id="XP_038077286.1"/>
    </source>
</evidence>
<feature type="signal peptide" evidence="9">
    <location>
        <begin position="1"/>
        <end position="15"/>
    </location>
</feature>
<dbReference type="RefSeq" id="XP_038077286.1">
    <property type="nucleotide sequence ID" value="XM_038221358.1"/>
</dbReference>
<accession>A0A914BNJ2</accession>
<dbReference type="Proteomes" id="UP000887568">
    <property type="component" value="Unplaced"/>
</dbReference>
<proteinExistence type="inferred from homology"/>
<evidence type="ECO:0000256" key="6">
    <source>
        <dbReference type="ARBA" id="ARBA00022895"/>
    </source>
</evidence>
<dbReference type="GO" id="GO:0010833">
    <property type="term" value="P:telomere maintenance via telomere lengthening"/>
    <property type="evidence" value="ECO:0007669"/>
    <property type="project" value="TreeGrafter"/>
</dbReference>
<dbReference type="GO" id="GO:1990879">
    <property type="term" value="C:CST complex"/>
    <property type="evidence" value="ECO:0007669"/>
    <property type="project" value="TreeGrafter"/>
</dbReference>
<evidence type="ECO:0000256" key="2">
    <source>
        <dbReference type="ARBA" id="ARBA00004574"/>
    </source>
</evidence>
<keyword evidence="11" id="KW-1185">Reference proteome</keyword>
<dbReference type="GeneID" id="119745134"/>
<evidence type="ECO:0000256" key="4">
    <source>
        <dbReference type="ARBA" id="ARBA00016175"/>
    </source>
</evidence>
<organism evidence="10 11">
    <name type="scientific">Patiria miniata</name>
    <name type="common">Bat star</name>
    <name type="synonym">Asterina miniata</name>
    <dbReference type="NCBI Taxonomy" id="46514"/>
    <lineage>
        <taxon>Eukaryota</taxon>
        <taxon>Metazoa</taxon>
        <taxon>Echinodermata</taxon>
        <taxon>Eleutherozoa</taxon>
        <taxon>Asterozoa</taxon>
        <taxon>Asteroidea</taxon>
        <taxon>Valvatacea</taxon>
        <taxon>Valvatida</taxon>
        <taxon>Asterinidae</taxon>
        <taxon>Patiria</taxon>
    </lineage>
</organism>
<dbReference type="GO" id="GO:0003697">
    <property type="term" value="F:single-stranded DNA binding"/>
    <property type="evidence" value="ECO:0007669"/>
    <property type="project" value="InterPro"/>
</dbReference>
<evidence type="ECO:0000256" key="7">
    <source>
        <dbReference type="ARBA" id="ARBA00023125"/>
    </source>
</evidence>
<dbReference type="Pfam" id="PF15489">
    <property type="entry name" value="CTC1"/>
    <property type="match status" value="1"/>
</dbReference>
<keyword evidence="6" id="KW-0779">Telomere</keyword>
<protein>
    <recommendedName>
        <fullName evidence="4">CST complex subunit CTC1</fullName>
    </recommendedName>
</protein>
<comment type="subcellular location">
    <subcellularLocation>
        <location evidence="2">Chromosome</location>
        <location evidence="2">Telomere</location>
    </subcellularLocation>
    <subcellularLocation>
        <location evidence="1">Nucleus</location>
    </subcellularLocation>
</comment>
<dbReference type="GO" id="GO:0045740">
    <property type="term" value="P:positive regulation of DNA replication"/>
    <property type="evidence" value="ECO:0007669"/>
    <property type="project" value="TreeGrafter"/>
</dbReference>
<dbReference type="InterPro" id="IPR042617">
    <property type="entry name" value="CTC1-like"/>
</dbReference>
<dbReference type="PANTHER" id="PTHR14865:SF2">
    <property type="entry name" value="CST COMPLEX SUBUNIT CTC1"/>
    <property type="match status" value="1"/>
</dbReference>
<keyword evidence="8" id="KW-0539">Nucleus</keyword>
<evidence type="ECO:0000256" key="5">
    <source>
        <dbReference type="ARBA" id="ARBA00022454"/>
    </source>
</evidence>
<evidence type="ECO:0000256" key="8">
    <source>
        <dbReference type="ARBA" id="ARBA00023242"/>
    </source>
</evidence>
<dbReference type="GO" id="GO:0042162">
    <property type="term" value="F:telomeric DNA binding"/>
    <property type="evidence" value="ECO:0007669"/>
    <property type="project" value="TreeGrafter"/>
</dbReference>
<keyword evidence="5" id="KW-0158">Chromosome</keyword>
<feature type="chain" id="PRO_5037114061" description="CST complex subunit CTC1" evidence="9">
    <location>
        <begin position="16"/>
        <end position="286"/>
    </location>
</feature>
<keyword evidence="9" id="KW-0732">Signal</keyword>
<evidence type="ECO:0000256" key="9">
    <source>
        <dbReference type="SAM" id="SignalP"/>
    </source>
</evidence>
<keyword evidence="7" id="KW-0238">DNA-binding</keyword>
<dbReference type="OrthoDB" id="2314520at2759"/>
<dbReference type="AlphaFoldDB" id="A0A914BNJ2"/>
<comment type="similarity">
    <text evidence="3">Belongs to the CTC1 family.</text>
</comment>
<evidence type="ECO:0000256" key="1">
    <source>
        <dbReference type="ARBA" id="ARBA00004123"/>
    </source>
</evidence>
<name>A0A914BNJ2_PATMI</name>
<evidence type="ECO:0000313" key="11">
    <source>
        <dbReference type="Proteomes" id="UP000887568"/>
    </source>
</evidence>
<dbReference type="PANTHER" id="PTHR14865">
    <property type="entry name" value="CST COMPLEX SUBUNIT CTC1"/>
    <property type="match status" value="1"/>
</dbReference>
<dbReference type="EnsemblMetazoa" id="XM_038221358.1">
    <property type="protein sequence ID" value="XP_038077286.1"/>
    <property type="gene ID" value="LOC119745134"/>
</dbReference>
<reference evidence="10" key="1">
    <citation type="submission" date="2022-11" db="UniProtKB">
        <authorList>
            <consortium name="EnsemblMetazoa"/>
        </authorList>
    </citation>
    <scope>IDENTIFICATION</scope>
</reference>
<sequence>MEVCVSGAFLHSVLGLLPGATVTFRQCLRSPSASSHVHFRVIPLTSVTINALPSFVPSSQVVQDSPFTDAPTDTLAVRPTDHQDSSSDPSQPSTPPRCYYLSHLLSNPDSVSPTQTIVIHCHLQAIKSLVLKWSCQRCGHKDCVCSADIAELEGKLTSTARFAVEDGTGEALVWCSEPSAIAPVLGLTAPQWTQLELEMQRCKEVVYSYKKPDYREKAVMPSPTDTEGLVNLLCSHDSVQKPLVLHCQLMVWGNGKKNAMANTGIAGRQYAPSVHLKCLSAYEGYH</sequence>